<keyword evidence="10" id="KW-1185">Reference proteome</keyword>
<sequence>MHPSPATPRRAAPIPLPPYTPGRGMLATIKIVLFAVCLIPALRLATAFLGDGLGPNPIEELQKALGFWTLTFLWITLAVTPLRQLTGQHWLVRLRRMLGLFAFFYGCLHFANWLGLDMGFDTELILDDLTERPFAVLGFVTLLLMAPLAATSSNRAIKLLGGKRWQALHRLVYAVAILGMAHYLWGVKKIALTTPLIFAALLVVLLGYRAWDRARRYTPAGRGEAPGEMPRVVPTVTVQPVRFMERPK</sequence>
<evidence type="ECO:0000256" key="5">
    <source>
        <dbReference type="ARBA" id="ARBA00023004"/>
    </source>
</evidence>
<dbReference type="GO" id="GO:0030091">
    <property type="term" value="P:protein repair"/>
    <property type="evidence" value="ECO:0007669"/>
    <property type="project" value="UniProtKB-UniRule"/>
</dbReference>
<reference evidence="9 10" key="1">
    <citation type="submission" date="2017-07" db="EMBL/GenBank/DDBJ databases">
        <title>Complete genome sequence of Oryzomicrobium terrae TPP412.</title>
        <authorList>
            <person name="Chiu L.-W."/>
            <person name="Lo K.-J."/>
            <person name="Tsai Y.-M."/>
            <person name="Lin S.-S."/>
            <person name="Kuo C.-H."/>
            <person name="Liu C.-T."/>
        </authorList>
    </citation>
    <scope>NUCLEOTIDE SEQUENCE [LARGE SCALE GENOMIC DNA]</scope>
    <source>
        <strain evidence="9 10">TPP412</strain>
    </source>
</reference>
<dbReference type="PANTHER" id="PTHR36964">
    <property type="entry name" value="PROTEIN-METHIONINE-SULFOXIDE REDUCTASE HEME-BINDING SUBUNIT MSRQ"/>
    <property type="match status" value="1"/>
</dbReference>
<feature type="transmembrane region" description="Helical" evidence="7">
    <location>
        <begin position="65"/>
        <end position="85"/>
    </location>
</feature>
<comment type="cofactor">
    <cofactor evidence="7">
        <name>FMN</name>
        <dbReference type="ChEBI" id="CHEBI:58210"/>
    </cofactor>
    <text evidence="7">Binds 1 FMN per subunit.</text>
</comment>
<dbReference type="EMBL" id="CP022579">
    <property type="protein sequence ID" value="QEL63999.1"/>
    <property type="molecule type" value="Genomic_DNA"/>
</dbReference>
<evidence type="ECO:0000313" key="10">
    <source>
        <dbReference type="Proteomes" id="UP000323671"/>
    </source>
</evidence>
<dbReference type="InterPro" id="IPR013130">
    <property type="entry name" value="Fe3_Rdtase_TM_dom"/>
</dbReference>
<keyword evidence="7" id="KW-0479">Metal-binding</keyword>
<evidence type="ECO:0000313" key="9">
    <source>
        <dbReference type="EMBL" id="QEL63999.1"/>
    </source>
</evidence>
<comment type="subunit">
    <text evidence="7">Heterodimer of a catalytic subunit (MsrP) and a heme-binding subunit (MsrQ).</text>
</comment>
<keyword evidence="7" id="KW-0249">Electron transport</keyword>
<keyword evidence="7" id="KW-0285">Flavoprotein</keyword>
<dbReference type="GO" id="GO:0020037">
    <property type="term" value="F:heme binding"/>
    <property type="evidence" value="ECO:0007669"/>
    <property type="project" value="UniProtKB-UniRule"/>
</dbReference>
<evidence type="ECO:0000256" key="6">
    <source>
        <dbReference type="ARBA" id="ARBA00023136"/>
    </source>
</evidence>
<evidence type="ECO:0000256" key="4">
    <source>
        <dbReference type="ARBA" id="ARBA00022989"/>
    </source>
</evidence>
<evidence type="ECO:0000256" key="1">
    <source>
        <dbReference type="ARBA" id="ARBA00004141"/>
    </source>
</evidence>
<dbReference type="PANTHER" id="PTHR36964:SF1">
    <property type="entry name" value="PROTEIN-METHIONINE-SULFOXIDE REDUCTASE HEME-BINDING SUBUNIT MSRQ"/>
    <property type="match status" value="1"/>
</dbReference>
<keyword evidence="4 7" id="KW-1133">Transmembrane helix</keyword>
<dbReference type="KEGG" id="otr:OTERR_05230"/>
<evidence type="ECO:0000256" key="3">
    <source>
        <dbReference type="ARBA" id="ARBA00022692"/>
    </source>
</evidence>
<evidence type="ECO:0000259" key="8">
    <source>
        <dbReference type="Pfam" id="PF01794"/>
    </source>
</evidence>
<dbReference type="Proteomes" id="UP000323671">
    <property type="component" value="Chromosome"/>
</dbReference>
<keyword evidence="7" id="KW-1003">Cell membrane</keyword>
<accession>A0A5C1E602</accession>
<feature type="transmembrane region" description="Helical" evidence="7">
    <location>
        <begin position="31"/>
        <end position="50"/>
    </location>
</feature>
<keyword evidence="3 7" id="KW-0812">Transmembrane</keyword>
<dbReference type="HAMAP" id="MF_01207">
    <property type="entry name" value="MsrQ"/>
    <property type="match status" value="1"/>
</dbReference>
<dbReference type="InterPro" id="IPR022837">
    <property type="entry name" value="MsrQ-like"/>
</dbReference>
<feature type="transmembrane region" description="Helical" evidence="7">
    <location>
        <begin position="97"/>
        <end position="114"/>
    </location>
</feature>
<dbReference type="RefSeq" id="WP_223115987.1">
    <property type="nucleotide sequence ID" value="NZ_CP022579.1"/>
</dbReference>
<keyword evidence="2 7" id="KW-0813">Transport</keyword>
<comment type="cofactor">
    <cofactor evidence="7">
        <name>heme b</name>
        <dbReference type="ChEBI" id="CHEBI:60344"/>
    </cofactor>
    <text evidence="7">Binds 1 heme b (iron(II)-protoporphyrin IX) group per subunit.</text>
</comment>
<dbReference type="GO" id="GO:0016679">
    <property type="term" value="F:oxidoreductase activity, acting on diphenols and related substances as donors"/>
    <property type="evidence" value="ECO:0007669"/>
    <property type="project" value="TreeGrafter"/>
</dbReference>
<comment type="similarity">
    <text evidence="7">Belongs to the MsrQ family.</text>
</comment>
<proteinExistence type="inferred from homology"/>
<dbReference type="Pfam" id="PF01794">
    <property type="entry name" value="Ferric_reduct"/>
    <property type="match status" value="1"/>
</dbReference>
<feature type="transmembrane region" description="Helical" evidence="7">
    <location>
        <begin position="134"/>
        <end position="155"/>
    </location>
</feature>
<evidence type="ECO:0000256" key="7">
    <source>
        <dbReference type="HAMAP-Rule" id="MF_01207"/>
    </source>
</evidence>
<organism evidence="9 10">
    <name type="scientific">Oryzomicrobium terrae</name>
    <dbReference type="NCBI Taxonomy" id="1735038"/>
    <lineage>
        <taxon>Bacteria</taxon>
        <taxon>Pseudomonadati</taxon>
        <taxon>Pseudomonadota</taxon>
        <taxon>Betaproteobacteria</taxon>
        <taxon>Rhodocyclales</taxon>
        <taxon>Rhodocyclaceae</taxon>
        <taxon>Oryzomicrobium</taxon>
    </lineage>
</organism>
<dbReference type="GO" id="GO:0005886">
    <property type="term" value="C:plasma membrane"/>
    <property type="evidence" value="ECO:0007669"/>
    <property type="project" value="UniProtKB-SubCell"/>
</dbReference>
<dbReference type="GO" id="GO:0010181">
    <property type="term" value="F:FMN binding"/>
    <property type="evidence" value="ECO:0007669"/>
    <property type="project" value="UniProtKB-UniRule"/>
</dbReference>
<dbReference type="GO" id="GO:0009055">
    <property type="term" value="F:electron transfer activity"/>
    <property type="evidence" value="ECO:0007669"/>
    <property type="project" value="UniProtKB-UniRule"/>
</dbReference>
<dbReference type="AlphaFoldDB" id="A0A5C1E602"/>
<comment type="subcellular location">
    <subcellularLocation>
        <location evidence="7">Cell membrane</location>
        <topology evidence="7">Multi-pass membrane protein</topology>
    </subcellularLocation>
    <subcellularLocation>
        <location evidence="1">Membrane</location>
        <topology evidence="1">Multi-pass membrane protein</topology>
    </subcellularLocation>
</comment>
<evidence type="ECO:0000256" key="2">
    <source>
        <dbReference type="ARBA" id="ARBA00022448"/>
    </source>
</evidence>
<gene>
    <name evidence="7 9" type="primary">msrQ</name>
    <name evidence="9" type="ORF">OTERR_05230</name>
</gene>
<keyword evidence="6 7" id="KW-0472">Membrane</keyword>
<feature type="transmembrane region" description="Helical" evidence="7">
    <location>
        <begin position="167"/>
        <end position="184"/>
    </location>
</feature>
<name>A0A5C1E602_9RHOO</name>
<comment type="function">
    <text evidence="7">Part of the MsrPQ system that repairs oxidized periplasmic proteins containing methionine sulfoxide residues (Met-O), using respiratory chain electrons. Thus protects these proteins from oxidative-stress damage caused by reactive species of oxygen and chlorine generated by the host defense mechanisms. MsrPQ is essential for the maintenance of envelope integrity under bleach stress, rescuing a wide series of structurally unrelated periplasmic proteins from methionine oxidation. MsrQ provides electrons for reduction to the reductase catalytic subunit MsrP, using the quinone pool of the respiratory chain.</text>
</comment>
<keyword evidence="7" id="KW-0349">Heme</keyword>
<feature type="transmembrane region" description="Helical" evidence="7">
    <location>
        <begin position="190"/>
        <end position="208"/>
    </location>
</feature>
<feature type="domain" description="Ferric oxidoreductase" evidence="8">
    <location>
        <begin position="66"/>
        <end position="179"/>
    </location>
</feature>
<protein>
    <recommendedName>
        <fullName evidence="7">Protein-methionine-sulfoxide reductase heme-binding subunit MsrQ</fullName>
    </recommendedName>
    <alternativeName>
        <fullName evidence="7">Flavocytochrome MsrQ</fullName>
    </alternativeName>
</protein>
<keyword evidence="5 7" id="KW-0408">Iron</keyword>
<dbReference type="GO" id="GO:0046872">
    <property type="term" value="F:metal ion binding"/>
    <property type="evidence" value="ECO:0007669"/>
    <property type="project" value="UniProtKB-KW"/>
</dbReference>
<keyword evidence="7" id="KW-0288">FMN</keyword>